<dbReference type="Proteomes" id="UP000776252">
    <property type="component" value="Unassembled WGS sequence"/>
</dbReference>
<dbReference type="PANTHER" id="PTHR43818:SF11">
    <property type="entry name" value="BCDNA.GH03377"/>
    <property type="match status" value="1"/>
</dbReference>
<dbReference type="Pfam" id="PF22725">
    <property type="entry name" value="GFO_IDH_MocA_C3"/>
    <property type="match status" value="1"/>
</dbReference>
<evidence type="ECO:0000313" key="4">
    <source>
        <dbReference type="EMBL" id="MBU3159645.1"/>
    </source>
</evidence>
<dbReference type="InterPro" id="IPR055170">
    <property type="entry name" value="GFO_IDH_MocA-like_dom"/>
</dbReference>
<dbReference type="InterPro" id="IPR000683">
    <property type="entry name" value="Gfo/Idh/MocA-like_OxRdtase_N"/>
</dbReference>
<evidence type="ECO:0000259" key="3">
    <source>
        <dbReference type="Pfam" id="PF22725"/>
    </source>
</evidence>
<protein>
    <submittedName>
        <fullName evidence="4">Gfo/Idh/MocA family oxidoreductase</fullName>
    </submittedName>
</protein>
<dbReference type="InterPro" id="IPR050463">
    <property type="entry name" value="Gfo/Idh/MocA_oxidrdct_glycsds"/>
</dbReference>
<dbReference type="RefSeq" id="WP_216147549.1">
    <property type="nucleotide sequence ID" value="NZ_JAHLDV010000012.1"/>
</dbReference>
<organism evidence="4 5">
    <name type="scientific">Clostridium frigoris</name>
    <dbReference type="NCBI Taxonomy" id="205327"/>
    <lineage>
        <taxon>Bacteria</taxon>
        <taxon>Bacillati</taxon>
        <taxon>Bacillota</taxon>
        <taxon>Clostridia</taxon>
        <taxon>Eubacteriales</taxon>
        <taxon>Clostridiaceae</taxon>
        <taxon>Clostridium</taxon>
    </lineage>
</organism>
<reference evidence="4 5" key="1">
    <citation type="submission" date="2021-06" db="EMBL/GenBank/DDBJ databases">
        <title>Clostridia strains as spoilage organisms.</title>
        <authorList>
            <person name="Wambui J."/>
            <person name="Stephan R."/>
            <person name="Stevens M.J.A."/>
        </authorList>
    </citation>
    <scope>NUCLEOTIDE SEQUENCE [LARGE SCALE GENOMIC DNA]</scope>
    <source>
        <strain evidence="4 5">DSM 14204</strain>
    </source>
</reference>
<evidence type="ECO:0000259" key="2">
    <source>
        <dbReference type="Pfam" id="PF01408"/>
    </source>
</evidence>
<dbReference type="PANTHER" id="PTHR43818">
    <property type="entry name" value="BCDNA.GH03377"/>
    <property type="match status" value="1"/>
</dbReference>
<feature type="domain" description="GFO/IDH/MocA-like oxidoreductase" evidence="3">
    <location>
        <begin position="132"/>
        <end position="256"/>
    </location>
</feature>
<evidence type="ECO:0000313" key="5">
    <source>
        <dbReference type="Proteomes" id="UP000776252"/>
    </source>
</evidence>
<gene>
    <name evidence="4" type="ORF">KPL37_07770</name>
</gene>
<keyword evidence="5" id="KW-1185">Reference proteome</keyword>
<accession>A0ABS6BT17</accession>
<proteinExistence type="predicted"/>
<dbReference type="EMBL" id="JAHLDV010000012">
    <property type="protein sequence ID" value="MBU3159645.1"/>
    <property type="molecule type" value="Genomic_DNA"/>
</dbReference>
<dbReference type="Pfam" id="PF01408">
    <property type="entry name" value="GFO_IDH_MocA"/>
    <property type="match status" value="1"/>
</dbReference>
<keyword evidence="1" id="KW-0560">Oxidoreductase</keyword>
<sequence>MKTIRWGIIGCGNVTEVKSGPGFQLANNSQLVAVMRRNGELAKDYAIRHNVPKWYDNEEELINDPDVDAVYIATPPAFHKEYTLKCAEAGKPVYVEKPMARNFEECTAMIEACENAGVPLFVAYYRRALDRFNKVKELIESGEIGEVRFVTVVLYKKLVKINSESAKLPWRVIPEIAGGGEFMDLASHTLDVLDYILGPIEEACGYADNQAKLYEAEDVVTASLAFKSGVKGTGTWCFSSFSKYDMNEIVGSLGKISFSTFEEEPVLLTTIEGTTSFNIKKPIHIQTQLIQSIVNELNGLGVCESTGISGARTNRIMDMVLKNYRLSKK</sequence>
<evidence type="ECO:0000256" key="1">
    <source>
        <dbReference type="ARBA" id="ARBA00023002"/>
    </source>
</evidence>
<comment type="caution">
    <text evidence="4">The sequence shown here is derived from an EMBL/GenBank/DDBJ whole genome shotgun (WGS) entry which is preliminary data.</text>
</comment>
<feature type="domain" description="Gfo/Idh/MocA-like oxidoreductase N-terminal" evidence="2">
    <location>
        <begin position="4"/>
        <end position="124"/>
    </location>
</feature>
<name>A0ABS6BT17_9CLOT</name>